<gene>
    <name evidence="8" type="ORF">DF037_01665</name>
</gene>
<evidence type="ECO:0000256" key="6">
    <source>
        <dbReference type="SAM" id="Phobius"/>
    </source>
</evidence>
<dbReference type="RefSeq" id="WP_059708385.1">
    <property type="nucleotide sequence ID" value="NZ_QTQX01000001.1"/>
</dbReference>
<reference evidence="8 9" key="1">
    <citation type="submission" date="2018-08" db="EMBL/GenBank/DDBJ databases">
        <title>Comparative analysis of Burkholderia isolates from Puerto Rico.</title>
        <authorList>
            <person name="Hall C."/>
            <person name="Sahl J."/>
            <person name="Wagner D."/>
        </authorList>
    </citation>
    <scope>NUCLEOTIDE SEQUENCE [LARGE SCALE GENOMIC DNA]</scope>
    <source>
        <strain evidence="8 9">Bp9001</strain>
    </source>
</reference>
<dbReference type="SUPFAM" id="SSF103473">
    <property type="entry name" value="MFS general substrate transporter"/>
    <property type="match status" value="1"/>
</dbReference>
<dbReference type="Gene3D" id="1.20.1250.20">
    <property type="entry name" value="MFS general substrate transporter like domains"/>
    <property type="match status" value="2"/>
</dbReference>
<dbReference type="EMBL" id="QTQX01000001">
    <property type="protein sequence ID" value="RQT37462.1"/>
    <property type="molecule type" value="Genomic_DNA"/>
</dbReference>
<dbReference type="PANTHER" id="PTHR43791:SF36">
    <property type="entry name" value="TRANSPORTER, PUTATIVE (AFU_ORTHOLOGUE AFUA_6G08340)-RELATED"/>
    <property type="match status" value="1"/>
</dbReference>
<comment type="caution">
    <text evidence="8">The sequence shown here is derived from an EMBL/GenBank/DDBJ whole genome shotgun (WGS) entry which is preliminary data.</text>
</comment>
<feature type="transmembrane region" description="Helical" evidence="6">
    <location>
        <begin position="155"/>
        <end position="177"/>
    </location>
</feature>
<feature type="domain" description="Major facilitator superfamily (MFS) profile" evidence="7">
    <location>
        <begin position="31"/>
        <end position="433"/>
    </location>
</feature>
<dbReference type="FunFam" id="1.20.1250.20:FF:000018">
    <property type="entry name" value="MFS transporter permease"/>
    <property type="match status" value="1"/>
</dbReference>
<feature type="transmembrane region" description="Helical" evidence="6">
    <location>
        <begin position="28"/>
        <end position="44"/>
    </location>
</feature>
<keyword evidence="5 6" id="KW-0472">Membrane</keyword>
<accession>A0A3N8RNK8</accession>
<dbReference type="InterPro" id="IPR036259">
    <property type="entry name" value="MFS_trans_sf"/>
</dbReference>
<dbReference type="GO" id="GO:0016020">
    <property type="term" value="C:membrane"/>
    <property type="evidence" value="ECO:0007669"/>
    <property type="project" value="UniProtKB-SubCell"/>
</dbReference>
<evidence type="ECO:0000256" key="1">
    <source>
        <dbReference type="ARBA" id="ARBA00004141"/>
    </source>
</evidence>
<dbReference type="AlphaFoldDB" id="A0A3N8RNK8"/>
<feature type="transmembrane region" description="Helical" evidence="6">
    <location>
        <begin position="344"/>
        <end position="362"/>
    </location>
</feature>
<proteinExistence type="predicted"/>
<feature type="transmembrane region" description="Helical" evidence="6">
    <location>
        <begin position="64"/>
        <end position="85"/>
    </location>
</feature>
<feature type="transmembrane region" description="Helical" evidence="6">
    <location>
        <begin position="189"/>
        <end position="211"/>
    </location>
</feature>
<feature type="transmembrane region" description="Helical" evidence="6">
    <location>
        <begin position="252"/>
        <end position="275"/>
    </location>
</feature>
<feature type="transmembrane region" description="Helical" evidence="6">
    <location>
        <begin position="97"/>
        <end position="116"/>
    </location>
</feature>
<evidence type="ECO:0000313" key="8">
    <source>
        <dbReference type="EMBL" id="RQT37462.1"/>
    </source>
</evidence>
<evidence type="ECO:0000259" key="7">
    <source>
        <dbReference type="PROSITE" id="PS50850"/>
    </source>
</evidence>
<dbReference type="Proteomes" id="UP000269271">
    <property type="component" value="Unassembled WGS sequence"/>
</dbReference>
<name>A0A3N8RNK8_9BURK</name>
<comment type="subcellular location">
    <subcellularLocation>
        <location evidence="1">Membrane</location>
        <topology evidence="1">Multi-pass membrane protein</topology>
    </subcellularLocation>
</comment>
<evidence type="ECO:0000256" key="5">
    <source>
        <dbReference type="ARBA" id="ARBA00023136"/>
    </source>
</evidence>
<dbReference type="GO" id="GO:0022857">
    <property type="term" value="F:transmembrane transporter activity"/>
    <property type="evidence" value="ECO:0007669"/>
    <property type="project" value="InterPro"/>
</dbReference>
<feature type="transmembrane region" description="Helical" evidence="6">
    <location>
        <begin position="412"/>
        <end position="431"/>
    </location>
</feature>
<dbReference type="PANTHER" id="PTHR43791">
    <property type="entry name" value="PERMEASE-RELATED"/>
    <property type="match status" value="1"/>
</dbReference>
<dbReference type="Pfam" id="PF07690">
    <property type="entry name" value="MFS_1"/>
    <property type="match status" value="1"/>
</dbReference>
<keyword evidence="2" id="KW-0813">Transport</keyword>
<evidence type="ECO:0000256" key="2">
    <source>
        <dbReference type="ARBA" id="ARBA00022448"/>
    </source>
</evidence>
<dbReference type="CDD" id="cd17319">
    <property type="entry name" value="MFS_ExuT_GudP_like"/>
    <property type="match status" value="1"/>
</dbReference>
<keyword evidence="4 6" id="KW-1133">Transmembrane helix</keyword>
<dbReference type="PROSITE" id="PS50850">
    <property type="entry name" value="MFS"/>
    <property type="match status" value="1"/>
</dbReference>
<evidence type="ECO:0000256" key="3">
    <source>
        <dbReference type="ARBA" id="ARBA00022692"/>
    </source>
</evidence>
<feature type="transmembrane region" description="Helical" evidence="6">
    <location>
        <begin position="318"/>
        <end position="338"/>
    </location>
</feature>
<protein>
    <submittedName>
        <fullName evidence="8">MFS transporter</fullName>
    </submittedName>
</protein>
<organism evidence="8 9">
    <name type="scientific">Burkholderia contaminans</name>
    <dbReference type="NCBI Taxonomy" id="488447"/>
    <lineage>
        <taxon>Bacteria</taxon>
        <taxon>Pseudomonadati</taxon>
        <taxon>Pseudomonadota</taxon>
        <taxon>Betaproteobacteria</taxon>
        <taxon>Burkholderiales</taxon>
        <taxon>Burkholderiaceae</taxon>
        <taxon>Burkholderia</taxon>
        <taxon>Burkholderia cepacia complex</taxon>
    </lineage>
</organism>
<keyword evidence="3 6" id="KW-0812">Transmembrane</keyword>
<evidence type="ECO:0000313" key="9">
    <source>
        <dbReference type="Proteomes" id="UP000269271"/>
    </source>
</evidence>
<sequence length="443" mass="47903">MASTLSVSHDQSNATQDAALQRALRKNLVRLVPLLAIGYFFNYIDRTNIGFAALTMNRDLGLTGSQFGMAAGLFFVGYCLLEVPSNLALYRFGARRWLARIMISWGLLSAACAFIQGPTSFYVLRVLTGAAEAGFFPGVLFYLSCWFPKAWRVRVLAWFLVAIPLSSVVGGVLAAFIMQLDGAAGLKGWQWLFVIEGLPACLLGLLTLWFLRDRPEQADWLTREESAALAEVLARESAELPKRNFGAVLRDARVWIMVGILFCYWIGINGIAIWLPLMLKGHGLSTFSVGLLSGVPYLVAAVVMIAWARLMERHGRHLLHLALACVVSAAGLIFAVVFSSLLPALVGMVFAVIGLSAARPAFYSLPSRYLTGIAAAGGMAFINSMGSLGGYVGPWMVGVLKDKTHSYAPGMLAMSVSLALAALLTWGLAAYTRHEASGETNGH</sequence>
<feature type="transmembrane region" description="Helical" evidence="6">
    <location>
        <begin position="287"/>
        <end position="306"/>
    </location>
</feature>
<feature type="transmembrane region" description="Helical" evidence="6">
    <location>
        <begin position="122"/>
        <end position="143"/>
    </location>
</feature>
<feature type="transmembrane region" description="Helical" evidence="6">
    <location>
        <begin position="369"/>
        <end position="392"/>
    </location>
</feature>
<evidence type="ECO:0000256" key="4">
    <source>
        <dbReference type="ARBA" id="ARBA00022989"/>
    </source>
</evidence>
<dbReference type="InterPro" id="IPR011701">
    <property type="entry name" value="MFS"/>
</dbReference>
<dbReference type="InterPro" id="IPR020846">
    <property type="entry name" value="MFS_dom"/>
</dbReference>